<proteinExistence type="inferred from homology"/>
<dbReference type="KEGG" id="sre:PTSG_08108"/>
<dbReference type="PROSITE" id="PS51808">
    <property type="entry name" value="CHCH"/>
    <property type="match status" value="1"/>
</dbReference>
<evidence type="ECO:0000256" key="13">
    <source>
        <dbReference type="ARBA" id="ARBA00023157"/>
    </source>
</evidence>
<keyword evidence="7" id="KW-0813">Transport</keyword>
<comment type="subunit">
    <text evidence="5">Mammalian complex I is composed of 45 different subunits. This is a component of the iron-sulfur (IP) fragment of the enzyme.</text>
</comment>
<dbReference type="PANTHER" id="PTHR15224:SF1">
    <property type="entry name" value="NADH DEHYDROGENASE [UBIQUINONE] IRON-SULFUR PROTEIN 5"/>
    <property type="match status" value="1"/>
</dbReference>
<dbReference type="Proteomes" id="UP000007799">
    <property type="component" value="Unassembled WGS sequence"/>
</dbReference>
<dbReference type="InterPro" id="IPR019342">
    <property type="entry name" value="NADH_UbQ_OxRdtase_FeS-su5"/>
</dbReference>
<evidence type="ECO:0000256" key="12">
    <source>
        <dbReference type="ARBA" id="ARBA00023136"/>
    </source>
</evidence>
<comment type="similarity">
    <text evidence="4">Belongs to the complex I NDUFS5 subunit family.</text>
</comment>
<keyword evidence="13 16" id="KW-1015">Disulfide bond</keyword>
<dbReference type="GO" id="GO:0005743">
    <property type="term" value="C:mitochondrial inner membrane"/>
    <property type="evidence" value="ECO:0007669"/>
    <property type="project" value="UniProtKB-SubCell"/>
</dbReference>
<feature type="disulfide bond" evidence="16">
    <location>
        <begin position="23"/>
        <end position="34"/>
    </location>
</feature>
<evidence type="ECO:0000256" key="11">
    <source>
        <dbReference type="ARBA" id="ARBA00023128"/>
    </source>
</evidence>
<dbReference type="eggNOG" id="ENOG502S71X">
    <property type="taxonomic scope" value="Eukaryota"/>
</dbReference>
<evidence type="ECO:0000313" key="17">
    <source>
        <dbReference type="EMBL" id="EGD76756.1"/>
    </source>
</evidence>
<protein>
    <recommendedName>
        <fullName evidence="6">NADH dehydrogenase [ubiquinone] iron-sulfur protein 5</fullName>
    </recommendedName>
    <alternativeName>
        <fullName evidence="14">Complex I-15 kDa</fullName>
    </alternativeName>
    <alternativeName>
        <fullName evidence="15">NADH-ubiquinone oxidoreductase 15 kDa subunit</fullName>
    </alternativeName>
</protein>
<keyword evidence="10" id="KW-0249">Electron transport</keyword>
<dbReference type="EMBL" id="GL832975">
    <property type="protein sequence ID" value="EGD76756.1"/>
    <property type="molecule type" value="Genomic_DNA"/>
</dbReference>
<dbReference type="PANTHER" id="PTHR15224">
    <property type="entry name" value="NADH DEHYDROGENASE [UBIQUINONE] IRON-SULFUR PROTEIN 5"/>
    <property type="match status" value="1"/>
</dbReference>
<evidence type="ECO:0000256" key="15">
    <source>
        <dbReference type="ARBA" id="ARBA00032739"/>
    </source>
</evidence>
<sequence>MFGYGARGGKGRCYQFWQDLMTCVENNKSDKKQCIPFREDYIECLHNRKETARNNRIQEELERQRAAGTLPPRVEELLQTRE</sequence>
<dbReference type="CDD" id="cd24141">
    <property type="entry name" value="NDUFS5-like"/>
    <property type="match status" value="1"/>
</dbReference>
<evidence type="ECO:0000256" key="3">
    <source>
        <dbReference type="ARBA" id="ARBA00004637"/>
    </source>
</evidence>
<comment type="subcellular location">
    <subcellularLocation>
        <location evidence="3">Mitochondrion inner membrane</location>
        <topology evidence="3">Peripheral membrane protein</topology>
    </subcellularLocation>
    <subcellularLocation>
        <location evidence="2">Mitochondrion intermembrane space</location>
    </subcellularLocation>
</comment>
<evidence type="ECO:0000313" key="18">
    <source>
        <dbReference type="Proteomes" id="UP000007799"/>
    </source>
</evidence>
<dbReference type="OMA" id="SRCFAYW"/>
<keyword evidence="18" id="KW-1185">Reference proteome</keyword>
<dbReference type="InParanoid" id="F2UI07"/>
<dbReference type="GeneID" id="16071690"/>
<accession>F2UI07</accession>
<dbReference type="SUPFAM" id="SSF47072">
    <property type="entry name" value="Cysteine alpha-hairpin motif"/>
    <property type="match status" value="1"/>
</dbReference>
<evidence type="ECO:0000256" key="14">
    <source>
        <dbReference type="ARBA" id="ARBA00031222"/>
    </source>
</evidence>
<gene>
    <name evidence="17" type="ORF">PTSG_08108</name>
</gene>
<dbReference type="OrthoDB" id="9992197at2759"/>
<evidence type="ECO:0000256" key="1">
    <source>
        <dbReference type="ARBA" id="ARBA00003195"/>
    </source>
</evidence>
<keyword evidence="11" id="KW-0496">Mitochondrion</keyword>
<keyword evidence="9" id="KW-0999">Mitochondrion inner membrane</keyword>
<evidence type="ECO:0000256" key="8">
    <source>
        <dbReference type="ARBA" id="ARBA00022660"/>
    </source>
</evidence>
<reference evidence="17" key="1">
    <citation type="submission" date="2009-08" db="EMBL/GenBank/DDBJ databases">
        <title>Annotation of Salpingoeca rosetta.</title>
        <authorList>
            <consortium name="The Broad Institute Genome Sequencing Platform"/>
            <person name="Russ C."/>
            <person name="Cuomo C."/>
            <person name="Burger G."/>
            <person name="Gray M.W."/>
            <person name="Holland P.W.H."/>
            <person name="King N."/>
            <person name="Lang F.B.F."/>
            <person name="Roger A.J."/>
            <person name="Ruiz-Trillo I."/>
            <person name="Young S.K."/>
            <person name="Zeng Q."/>
            <person name="Gargeya S."/>
            <person name="Alvarado L."/>
            <person name="Berlin A."/>
            <person name="Chapman S.B."/>
            <person name="Chen Z."/>
            <person name="Freedman E."/>
            <person name="Gellesch M."/>
            <person name="Goldberg J."/>
            <person name="Griggs A."/>
            <person name="Gujja S."/>
            <person name="Heilman E."/>
            <person name="Heiman D."/>
            <person name="Howarth C."/>
            <person name="Mehta T."/>
            <person name="Neiman D."/>
            <person name="Pearson M."/>
            <person name="Roberts A."/>
            <person name="Saif S."/>
            <person name="Shea T."/>
            <person name="Shenoy N."/>
            <person name="Sisk P."/>
            <person name="Stolte C."/>
            <person name="Sykes S."/>
            <person name="White J."/>
            <person name="Yandava C."/>
            <person name="Haas B."/>
            <person name="Nusbaum C."/>
            <person name="Birren B."/>
        </authorList>
    </citation>
    <scope>NUCLEOTIDE SEQUENCE [LARGE SCALE GENOMIC DNA]</scope>
    <source>
        <strain evidence="17">ATCC 50818</strain>
    </source>
</reference>
<evidence type="ECO:0000256" key="6">
    <source>
        <dbReference type="ARBA" id="ARBA00013482"/>
    </source>
</evidence>
<evidence type="ECO:0000256" key="10">
    <source>
        <dbReference type="ARBA" id="ARBA00022982"/>
    </source>
</evidence>
<organism evidence="18">
    <name type="scientific">Salpingoeca rosetta (strain ATCC 50818 / BSB-021)</name>
    <dbReference type="NCBI Taxonomy" id="946362"/>
    <lineage>
        <taxon>Eukaryota</taxon>
        <taxon>Choanoflagellata</taxon>
        <taxon>Craspedida</taxon>
        <taxon>Salpingoecidae</taxon>
        <taxon>Salpingoeca</taxon>
    </lineage>
</organism>
<evidence type="ECO:0000256" key="2">
    <source>
        <dbReference type="ARBA" id="ARBA00004569"/>
    </source>
</evidence>
<evidence type="ECO:0000256" key="4">
    <source>
        <dbReference type="ARBA" id="ARBA00007372"/>
    </source>
</evidence>
<dbReference type="InterPro" id="IPR009069">
    <property type="entry name" value="Cys_alpha_HP_mot_SF"/>
</dbReference>
<evidence type="ECO:0000256" key="5">
    <source>
        <dbReference type="ARBA" id="ARBA00011261"/>
    </source>
</evidence>
<name>F2UI07_SALR5</name>
<dbReference type="GO" id="GO:0005758">
    <property type="term" value="C:mitochondrial intermembrane space"/>
    <property type="evidence" value="ECO:0007669"/>
    <property type="project" value="UniProtKB-SubCell"/>
</dbReference>
<feature type="disulfide bond" evidence="16">
    <location>
        <begin position="13"/>
        <end position="44"/>
    </location>
</feature>
<evidence type="ECO:0000256" key="16">
    <source>
        <dbReference type="PIRSR" id="PIRSR619342-50"/>
    </source>
</evidence>
<keyword evidence="12" id="KW-0472">Membrane</keyword>
<comment type="function">
    <text evidence="1">Accessory subunit of the mitochondrial membrane respiratory chain NADH dehydrogenase (Complex I), that is believed not to be involved in catalysis. Complex I functions in the transfer of electrons from NADH to the respiratory chain. The immediate electron acceptor for the enzyme is believed to be ubiquinone.</text>
</comment>
<dbReference type="AlphaFoldDB" id="F2UI07"/>
<dbReference type="RefSeq" id="XP_004991128.1">
    <property type="nucleotide sequence ID" value="XM_004991071.1"/>
</dbReference>
<keyword evidence="8" id="KW-0679">Respiratory chain</keyword>
<dbReference type="GO" id="GO:0032981">
    <property type="term" value="P:mitochondrial respiratory chain complex I assembly"/>
    <property type="evidence" value="ECO:0007669"/>
    <property type="project" value="TreeGrafter"/>
</dbReference>
<dbReference type="STRING" id="946362.F2UI07"/>
<evidence type="ECO:0000256" key="7">
    <source>
        <dbReference type="ARBA" id="ARBA00022448"/>
    </source>
</evidence>
<evidence type="ECO:0000256" key="9">
    <source>
        <dbReference type="ARBA" id="ARBA00022792"/>
    </source>
</evidence>